<reference evidence="2" key="1">
    <citation type="submission" date="2022-11" db="UniProtKB">
        <authorList>
            <consortium name="WormBaseParasite"/>
        </authorList>
    </citation>
    <scope>IDENTIFICATION</scope>
</reference>
<accession>A0AC34GD72</accession>
<protein>
    <submittedName>
        <fullName evidence="2">Uncharacterized protein</fullName>
    </submittedName>
</protein>
<dbReference type="WBParaSite" id="ES5_v2.g27392.t1">
    <property type="protein sequence ID" value="ES5_v2.g27392.t1"/>
    <property type="gene ID" value="ES5_v2.g27392"/>
</dbReference>
<name>A0AC34GD72_9BILA</name>
<organism evidence="1 2">
    <name type="scientific">Panagrolaimus sp. ES5</name>
    <dbReference type="NCBI Taxonomy" id="591445"/>
    <lineage>
        <taxon>Eukaryota</taxon>
        <taxon>Metazoa</taxon>
        <taxon>Ecdysozoa</taxon>
        <taxon>Nematoda</taxon>
        <taxon>Chromadorea</taxon>
        <taxon>Rhabditida</taxon>
        <taxon>Tylenchina</taxon>
        <taxon>Panagrolaimomorpha</taxon>
        <taxon>Panagrolaimoidea</taxon>
        <taxon>Panagrolaimidae</taxon>
        <taxon>Panagrolaimus</taxon>
    </lineage>
</organism>
<sequence length="375" mass="40954">AGPPDTGTAVFESDAIQHNHHPEHIQSGVNQVRRNQATSVVLLGVIGAEYGDDFEQGDVVRATAHSLLELLVAPESALLPLNSALRRASIDLIGRGFTLWQPHLDISKVLLGLLDLAALGEKHKTDAVHAFGAPLPPAVDASRTARHALSLIAAVRSKALITALSMEVARYNSAAQHQTIQHNVVSPLIRSRAEVLRIIEQLTEKQYNDVADLIIPVGDILVHCLDTQLLKQHSLVELFPPIAKFYMIAYCPTSRRIAFGGKNGAIVVHELKTMKSQTVQAHNNPITAVAFSQDGKFLAAYASKDAKITFWQTQQSFLGMGQSQMRLVKTLAAPTEFAVLSPGGTYQPFRARLVWINAKSLTLMLPNGRENRFQI</sequence>
<dbReference type="Proteomes" id="UP000887579">
    <property type="component" value="Unplaced"/>
</dbReference>
<evidence type="ECO:0000313" key="2">
    <source>
        <dbReference type="WBParaSite" id="ES5_v2.g27392.t1"/>
    </source>
</evidence>
<evidence type="ECO:0000313" key="1">
    <source>
        <dbReference type="Proteomes" id="UP000887579"/>
    </source>
</evidence>
<proteinExistence type="predicted"/>